<comment type="caution">
    <text evidence="3">The sequence shown here is derived from an EMBL/GenBank/DDBJ whole genome shotgun (WGS) entry which is preliminary data.</text>
</comment>
<evidence type="ECO:0000259" key="2">
    <source>
        <dbReference type="PROSITE" id="PS00028"/>
    </source>
</evidence>
<feature type="region of interest" description="Disordered" evidence="1">
    <location>
        <begin position="213"/>
        <end position="300"/>
    </location>
</feature>
<feature type="region of interest" description="Disordered" evidence="1">
    <location>
        <begin position="47"/>
        <end position="107"/>
    </location>
</feature>
<feature type="compositionally biased region" description="Basic residues" evidence="1">
    <location>
        <begin position="366"/>
        <end position="382"/>
    </location>
</feature>
<dbReference type="EMBL" id="JADWDJ010000023">
    <property type="protein sequence ID" value="KAG5262000.1"/>
    <property type="molecule type" value="Genomic_DNA"/>
</dbReference>
<dbReference type="PANTHER" id="PTHR13309:SF0">
    <property type="entry name" value="FMR1-INTERACTING PROTEIN NUFIP1"/>
    <property type="match status" value="1"/>
</dbReference>
<reference evidence="3" key="1">
    <citation type="submission" date="2020-10" db="EMBL/GenBank/DDBJ databases">
        <title>Chromosome-scale genome assembly of the Allis shad, Alosa alosa.</title>
        <authorList>
            <person name="Margot Z."/>
            <person name="Christophe K."/>
            <person name="Cabau C."/>
            <person name="Louis A."/>
            <person name="Berthelot C."/>
            <person name="Parey E."/>
            <person name="Roest Crollius H."/>
            <person name="Montfort J."/>
            <person name="Robinson-Rechavi M."/>
            <person name="Bucao C."/>
            <person name="Bouchez O."/>
            <person name="Gislard M."/>
            <person name="Lluch J."/>
            <person name="Milhes M."/>
            <person name="Lampietro C."/>
            <person name="Lopez Roques C."/>
            <person name="Donnadieu C."/>
            <person name="Braasch I."/>
            <person name="Desvignes T."/>
            <person name="Postlethwait J."/>
            <person name="Bobe J."/>
            <person name="Guiguen Y."/>
        </authorList>
    </citation>
    <scope>NUCLEOTIDE SEQUENCE</scope>
    <source>
        <strain evidence="3">M-15738</strain>
        <tissue evidence="3">Blood</tissue>
    </source>
</reference>
<dbReference type="GO" id="GO:0003723">
    <property type="term" value="F:RNA binding"/>
    <property type="evidence" value="ECO:0007669"/>
    <property type="project" value="InterPro"/>
</dbReference>
<organism evidence="3 4">
    <name type="scientific">Alosa alosa</name>
    <name type="common">allis shad</name>
    <dbReference type="NCBI Taxonomy" id="278164"/>
    <lineage>
        <taxon>Eukaryota</taxon>
        <taxon>Metazoa</taxon>
        <taxon>Chordata</taxon>
        <taxon>Craniata</taxon>
        <taxon>Vertebrata</taxon>
        <taxon>Euteleostomi</taxon>
        <taxon>Actinopterygii</taxon>
        <taxon>Neopterygii</taxon>
        <taxon>Teleostei</taxon>
        <taxon>Clupei</taxon>
        <taxon>Clupeiformes</taxon>
        <taxon>Clupeoidei</taxon>
        <taxon>Clupeidae</taxon>
        <taxon>Alosa</taxon>
    </lineage>
</organism>
<feature type="compositionally biased region" description="Pro residues" evidence="1">
    <location>
        <begin position="50"/>
        <end position="59"/>
    </location>
</feature>
<feature type="domain" description="C2H2-type" evidence="2">
    <location>
        <begin position="115"/>
        <end position="135"/>
    </location>
</feature>
<evidence type="ECO:0000313" key="3">
    <source>
        <dbReference type="EMBL" id="KAG5262000.1"/>
    </source>
</evidence>
<dbReference type="AlphaFoldDB" id="A0AAV6FHN8"/>
<keyword evidence="4" id="KW-1185">Reference proteome</keyword>
<accession>A0AAV6FHN8</accession>
<dbReference type="GO" id="GO:0005634">
    <property type="term" value="C:nucleus"/>
    <property type="evidence" value="ECO:0007669"/>
    <property type="project" value="TreeGrafter"/>
</dbReference>
<feature type="compositionally biased region" description="Basic residues" evidence="1">
    <location>
        <begin position="217"/>
        <end position="232"/>
    </location>
</feature>
<feature type="region of interest" description="Disordered" evidence="1">
    <location>
        <begin position="542"/>
        <end position="579"/>
    </location>
</feature>
<proteinExistence type="predicted"/>
<dbReference type="InterPro" id="IPR019496">
    <property type="entry name" value="NUFIP1_cons_dom"/>
</dbReference>
<protein>
    <recommendedName>
        <fullName evidence="2">C2H2-type domain-containing protein</fullName>
    </recommendedName>
</protein>
<dbReference type="InterPro" id="IPR039136">
    <property type="entry name" value="NUFIP1-like"/>
</dbReference>
<evidence type="ECO:0000256" key="1">
    <source>
        <dbReference type="SAM" id="MobiDB-lite"/>
    </source>
</evidence>
<dbReference type="Proteomes" id="UP000823561">
    <property type="component" value="Chromosome 23"/>
</dbReference>
<dbReference type="PANTHER" id="PTHR13309">
    <property type="entry name" value="NUCLEAR FRAGILE X MENTAL RETARDATION PROTEIN INTERACTING PROTEIN 1"/>
    <property type="match status" value="1"/>
</dbReference>
<dbReference type="Pfam" id="PF10453">
    <property type="entry name" value="NUFIP1"/>
    <property type="match status" value="1"/>
</dbReference>
<feature type="compositionally biased region" description="Basic residues" evidence="1">
    <location>
        <begin position="80"/>
        <end position="89"/>
    </location>
</feature>
<dbReference type="SMART" id="SM00355">
    <property type="entry name" value="ZnF_C2H2"/>
    <property type="match status" value="2"/>
</dbReference>
<feature type="region of interest" description="Disordered" evidence="1">
    <location>
        <begin position="441"/>
        <end position="476"/>
    </location>
</feature>
<feature type="compositionally biased region" description="Polar residues" evidence="1">
    <location>
        <begin position="244"/>
        <end position="259"/>
    </location>
</feature>
<name>A0AAV6FHN8_9TELE</name>
<evidence type="ECO:0000313" key="4">
    <source>
        <dbReference type="Proteomes" id="UP000823561"/>
    </source>
</evidence>
<sequence>MTNPGNYPPPVFDCPPQAPVLKASTFQWDSSEPSAFQATRDWNWFEPQASFPPPQPPGPWNTHGHGNWHAGPWHQNFGPNRHRGSHHKAGGQQYGRQDFGGKKKNKKEPEFSFFCDTCDRGFKNQEKYDEHVSQHVKCSVADCSFMAHEKLVKIHWRNNHAPGAKRIKLDTPEEIAKWREERRRNFPTLANVEKKIKLMDAKEERGEVLETAQFGRMKGRGRGRGGHRRGGFRGRGWGRDNRSHSNYSGGTEEQQHQPVSQPPKEVDPLGVLANSDPDSEKEDVGGGSSGPVSVAPKNMSGGLASLVTSYGSMSESEGDQEPEVAPILKTSQVLEENKAMLKSLPAPSQARAPFQESSVPMEKGVHGNHPRGRGRRRGWGGRHHNDTPQQRRHTLLEMLLAPDIRHERNVILQCVRFIVRNGFFGLEGEGKDLKMTHRKQGTETGVEIKSPSGDIINGDSQASHATTSQSPLKDLPQNEHPILEHQASVINTRKPGMTEGNIPAGEECHISEQLRNGASKEKAITQLAPSVYEDIVWEMDDVDSTGGDTHSTDTRQAGWKEGGGPAVGRKEEAMEQEES</sequence>
<feature type="compositionally biased region" description="Polar residues" evidence="1">
    <location>
        <begin position="458"/>
        <end position="471"/>
    </location>
</feature>
<dbReference type="InterPro" id="IPR013087">
    <property type="entry name" value="Znf_C2H2_type"/>
</dbReference>
<gene>
    <name evidence="3" type="ORF">AALO_G00290970</name>
</gene>
<feature type="region of interest" description="Disordered" evidence="1">
    <location>
        <begin position="360"/>
        <end position="390"/>
    </location>
</feature>
<dbReference type="PROSITE" id="PS00028">
    <property type="entry name" value="ZINC_FINGER_C2H2_1"/>
    <property type="match status" value="1"/>
</dbReference>
<dbReference type="GO" id="GO:0000492">
    <property type="term" value="P:box C/D snoRNP assembly"/>
    <property type="evidence" value="ECO:0007669"/>
    <property type="project" value="TreeGrafter"/>
</dbReference>